<accession>A0ABU3WK57</accession>
<dbReference type="EMBL" id="JASVDY010000006">
    <property type="protein sequence ID" value="MDV2470232.1"/>
    <property type="molecule type" value="Genomic_DNA"/>
</dbReference>
<dbReference type="Proteomes" id="UP001278188">
    <property type="component" value="Unassembled WGS sequence"/>
</dbReference>
<dbReference type="RefSeq" id="WP_317085006.1">
    <property type="nucleotide sequence ID" value="NZ_JASVDY010000006.1"/>
</dbReference>
<organism evidence="1 2">
    <name type="scientific">Acinetobacter chinensis</name>
    <dbReference type="NCBI Taxonomy" id="2004650"/>
    <lineage>
        <taxon>Bacteria</taxon>
        <taxon>Pseudomonadati</taxon>
        <taxon>Pseudomonadota</taxon>
        <taxon>Gammaproteobacteria</taxon>
        <taxon>Moraxellales</taxon>
        <taxon>Moraxellaceae</taxon>
        <taxon>Acinetobacter</taxon>
    </lineage>
</organism>
<reference evidence="1 2" key="1">
    <citation type="submission" date="2023-06" db="EMBL/GenBank/DDBJ databases">
        <title>Genomic Analysis of Acinetobacter Strains Recovered from South Australian Aquatic Samples provides Insights into the Circulation of Antibiotic Resistance determinants in the Environment.</title>
        <authorList>
            <person name="Tobin L."/>
            <person name="Jarocki V.M."/>
            <person name="Kenyon J."/>
            <person name="Drigo B."/>
            <person name="Donner E."/>
            <person name="Djordjevic S.P."/>
            <person name="Hamidian M."/>
        </authorList>
    </citation>
    <scope>NUCLEOTIDE SEQUENCE [LARGE SCALE GENOMIC DNA]</scope>
    <source>
        <strain evidence="1 2">SAAc652</strain>
    </source>
</reference>
<protein>
    <submittedName>
        <fullName evidence="1">Uncharacterized protein</fullName>
    </submittedName>
</protein>
<proteinExistence type="predicted"/>
<comment type="caution">
    <text evidence="1">The sequence shown here is derived from an EMBL/GenBank/DDBJ whole genome shotgun (WGS) entry which is preliminary data.</text>
</comment>
<sequence length="51" mass="5761">MKDPVRKSDAIRSIKNLQLSDSLIVAMDDAHQALCVIEALDSLKDLIEHWN</sequence>
<name>A0ABU3WK57_9GAMM</name>
<evidence type="ECO:0000313" key="2">
    <source>
        <dbReference type="Proteomes" id="UP001278188"/>
    </source>
</evidence>
<gene>
    <name evidence="1" type="ORF">QR674_14725</name>
</gene>
<keyword evidence="2" id="KW-1185">Reference proteome</keyword>
<evidence type="ECO:0000313" key="1">
    <source>
        <dbReference type="EMBL" id="MDV2470232.1"/>
    </source>
</evidence>